<name>A0ACA6QJD6_VIBAE</name>
<proteinExistence type="predicted"/>
<dbReference type="EMBL" id="CP001805">
    <property type="protein sequence ID" value="ACY50539.1"/>
    <property type="molecule type" value="Genomic_DNA"/>
</dbReference>
<evidence type="ECO:0000313" key="2">
    <source>
        <dbReference type="Proteomes" id="UP000002571"/>
    </source>
</evidence>
<organism evidence="1 2">
    <name type="scientific">Vibrio antiquarius (strain Ex25)</name>
    <dbReference type="NCBI Taxonomy" id="150340"/>
    <lineage>
        <taxon>Bacteria</taxon>
        <taxon>Pseudomonadati</taxon>
        <taxon>Pseudomonadota</taxon>
        <taxon>Gammaproteobacteria</taxon>
        <taxon>Vibrionales</taxon>
        <taxon>Vibrionaceae</taxon>
        <taxon>Vibrio</taxon>
        <taxon>Vibrio diabolicus subgroup</taxon>
    </lineage>
</organism>
<reference evidence="1" key="1">
    <citation type="submission" date="2009-10" db="EMBL/GenBank/DDBJ databases">
        <authorList>
            <consortium name="Los Alamos National Laboratory (LANL)"/>
            <consortium name="National Microbial Pathogen Data Resource (NMPDR)"/>
            <person name="Munk A.C."/>
            <person name="Tapia R."/>
            <person name="Green L."/>
            <person name="Rogers Y."/>
            <person name="Detter J.C."/>
            <person name="Bruce D."/>
            <person name="Brettin T.S."/>
            <person name="Colwell R."/>
            <person name="Huq A."/>
            <person name="Grim C.J."/>
            <person name="Hasan N.A."/>
            <person name="Vonstein V."/>
            <person name="Bartels D."/>
        </authorList>
    </citation>
    <scope>NUCLEOTIDE SEQUENCE</scope>
    <source>
        <strain evidence="1">EX25</strain>
    </source>
</reference>
<keyword evidence="2" id="KW-1185">Reference proteome</keyword>
<dbReference type="Proteomes" id="UP000002571">
    <property type="component" value="Chromosome 1"/>
</dbReference>
<accession>A0ACA6QJD6</accession>
<gene>
    <name evidence="1" type="ordered locus">VEA_002377</name>
</gene>
<sequence length="42" mass="4587">MSATSYLGTFGLQQAIKLQAKKHGNFGLKSHFFYVANKIALG</sequence>
<evidence type="ECO:0000313" key="1">
    <source>
        <dbReference type="EMBL" id="ACY50539.1"/>
    </source>
</evidence>
<protein>
    <submittedName>
        <fullName evidence="1">Uncharacterized protein</fullName>
    </submittedName>
</protein>